<dbReference type="Pfam" id="PF01152">
    <property type="entry name" value="Bac_globin"/>
    <property type="match status" value="1"/>
</dbReference>
<dbReference type="GO" id="GO:0019825">
    <property type="term" value="F:oxygen binding"/>
    <property type="evidence" value="ECO:0007669"/>
    <property type="project" value="InterPro"/>
</dbReference>
<name>A0A4R6WVU2_9PROT</name>
<evidence type="ECO:0000256" key="1">
    <source>
        <dbReference type="ARBA" id="ARBA00022448"/>
    </source>
</evidence>
<dbReference type="OrthoDB" id="9795814at2"/>
<reference evidence="6 7" key="1">
    <citation type="submission" date="2019-03" db="EMBL/GenBank/DDBJ databases">
        <title>Genomic Encyclopedia of Type Strains, Phase III (KMG-III): the genomes of soil and plant-associated and newly described type strains.</title>
        <authorList>
            <person name="Whitman W."/>
        </authorList>
    </citation>
    <scope>NUCLEOTIDE SEQUENCE [LARGE SCALE GENOMIC DNA]</scope>
    <source>
        <strain evidence="6 7">CGMCC 1.7660</strain>
    </source>
</reference>
<sequence length="121" mass="13637">MSETIYDRLGGFPGVRRVVTAFYKRILDSVVLEHHFRHADMRRLVDHQTKFMAALMGGPYAIDEIGLRKAHRHLGITRGEFREMSALLRETLAEEGVPPGDIELVLARMARLEPAVIAEAA</sequence>
<evidence type="ECO:0000256" key="2">
    <source>
        <dbReference type="ARBA" id="ARBA00022617"/>
    </source>
</evidence>
<dbReference type="Gene3D" id="1.10.490.10">
    <property type="entry name" value="Globins"/>
    <property type="match status" value="1"/>
</dbReference>
<keyword evidence="3 5" id="KW-0479">Metal-binding</keyword>
<dbReference type="InterPro" id="IPR009050">
    <property type="entry name" value="Globin-like_sf"/>
</dbReference>
<evidence type="ECO:0000256" key="3">
    <source>
        <dbReference type="ARBA" id="ARBA00022723"/>
    </source>
</evidence>
<dbReference type="CDD" id="cd00454">
    <property type="entry name" value="TrHb1_N"/>
    <property type="match status" value="1"/>
</dbReference>
<dbReference type="RefSeq" id="WP_133612594.1">
    <property type="nucleotide sequence ID" value="NZ_SNYW01000006.1"/>
</dbReference>
<evidence type="ECO:0000256" key="5">
    <source>
        <dbReference type="PIRSR" id="PIRSR601486-1"/>
    </source>
</evidence>
<dbReference type="GO" id="GO:0020037">
    <property type="term" value="F:heme binding"/>
    <property type="evidence" value="ECO:0007669"/>
    <property type="project" value="InterPro"/>
</dbReference>
<proteinExistence type="predicted"/>
<gene>
    <name evidence="6" type="ORF">A8950_1138</name>
</gene>
<feature type="binding site" description="distal binding residue" evidence="5">
    <location>
        <position position="47"/>
    </location>
    <ligand>
        <name>heme</name>
        <dbReference type="ChEBI" id="CHEBI:30413"/>
    </ligand>
    <ligandPart>
        <name>Fe</name>
        <dbReference type="ChEBI" id="CHEBI:18248"/>
    </ligandPart>
</feature>
<keyword evidence="1" id="KW-0813">Transport</keyword>
<dbReference type="EMBL" id="SNYW01000006">
    <property type="protein sequence ID" value="TDQ84579.1"/>
    <property type="molecule type" value="Genomic_DNA"/>
</dbReference>
<dbReference type="Proteomes" id="UP000295783">
    <property type="component" value="Unassembled WGS sequence"/>
</dbReference>
<comment type="caution">
    <text evidence="6">The sequence shown here is derived from an EMBL/GenBank/DDBJ whole genome shotgun (WGS) entry which is preliminary data.</text>
</comment>
<dbReference type="GO" id="GO:0046872">
    <property type="term" value="F:metal ion binding"/>
    <property type="evidence" value="ECO:0007669"/>
    <property type="project" value="UniProtKB-KW"/>
</dbReference>
<dbReference type="AlphaFoldDB" id="A0A4R6WVU2"/>
<evidence type="ECO:0000256" key="4">
    <source>
        <dbReference type="ARBA" id="ARBA00023004"/>
    </source>
</evidence>
<feature type="binding site" description="distal binding residue" evidence="5">
    <location>
        <position position="71"/>
    </location>
    <ligand>
        <name>heme</name>
        <dbReference type="ChEBI" id="CHEBI:30413"/>
    </ligand>
    <ligandPart>
        <name>Fe</name>
        <dbReference type="ChEBI" id="CHEBI:18248"/>
    </ligandPart>
</feature>
<protein>
    <submittedName>
        <fullName evidence="6">Hemoglobin</fullName>
    </submittedName>
</protein>
<evidence type="ECO:0000313" key="7">
    <source>
        <dbReference type="Proteomes" id="UP000295783"/>
    </source>
</evidence>
<evidence type="ECO:0000313" key="6">
    <source>
        <dbReference type="EMBL" id="TDQ84579.1"/>
    </source>
</evidence>
<keyword evidence="4 5" id="KW-0408">Iron</keyword>
<keyword evidence="7" id="KW-1185">Reference proteome</keyword>
<dbReference type="InterPro" id="IPR001486">
    <property type="entry name" value="Hemoglobin_trunc"/>
</dbReference>
<dbReference type="InterPro" id="IPR012292">
    <property type="entry name" value="Globin/Proto"/>
</dbReference>
<keyword evidence="2 5" id="KW-0349">Heme</keyword>
<organism evidence="6 7">
    <name type="scientific">Dongia mobilis</name>
    <dbReference type="NCBI Taxonomy" id="578943"/>
    <lineage>
        <taxon>Bacteria</taxon>
        <taxon>Pseudomonadati</taxon>
        <taxon>Pseudomonadota</taxon>
        <taxon>Alphaproteobacteria</taxon>
        <taxon>Rhodospirillales</taxon>
        <taxon>Dongiaceae</taxon>
        <taxon>Dongia</taxon>
    </lineage>
</organism>
<dbReference type="SUPFAM" id="SSF46458">
    <property type="entry name" value="Globin-like"/>
    <property type="match status" value="1"/>
</dbReference>
<accession>A0A4R6WVU2</accession>